<dbReference type="AlphaFoldDB" id="A0A172XYZ7"/>
<gene>
    <name evidence="5" type="ORF">A0O34_17715</name>
</gene>
<keyword evidence="3" id="KW-0804">Transcription</keyword>
<dbReference type="Pfam" id="PF12833">
    <property type="entry name" value="HTH_18"/>
    <property type="match status" value="1"/>
</dbReference>
<keyword evidence="2" id="KW-0238">DNA-binding</keyword>
<dbReference type="InterPro" id="IPR018060">
    <property type="entry name" value="HTH_AraC"/>
</dbReference>
<reference evidence="5 6" key="1">
    <citation type="submission" date="2016-04" db="EMBL/GenBank/DDBJ databases">
        <title>Complete Genome Sequence of Chryseobacterium sp. IHBB 10212.</title>
        <authorList>
            <person name="Pal M."/>
            <person name="Swarnkar M.K."/>
            <person name="Kaushal K."/>
            <person name="Chhibber S."/>
            <person name="Singh A.K."/>
            <person name="Gulati A."/>
        </authorList>
    </citation>
    <scope>NUCLEOTIDE SEQUENCE [LARGE SCALE GENOMIC DNA]</scope>
    <source>
        <strain evidence="5 6">IHBB 10212</strain>
    </source>
</reference>
<protein>
    <submittedName>
        <fullName evidence="5">AraC family transcriptional regulator</fullName>
    </submittedName>
</protein>
<evidence type="ECO:0000256" key="1">
    <source>
        <dbReference type="ARBA" id="ARBA00023015"/>
    </source>
</evidence>
<dbReference type="GO" id="GO:0043565">
    <property type="term" value="F:sequence-specific DNA binding"/>
    <property type="evidence" value="ECO:0007669"/>
    <property type="project" value="InterPro"/>
</dbReference>
<dbReference type="InterPro" id="IPR009057">
    <property type="entry name" value="Homeodomain-like_sf"/>
</dbReference>
<dbReference type="PANTHER" id="PTHR43280">
    <property type="entry name" value="ARAC-FAMILY TRANSCRIPTIONAL REGULATOR"/>
    <property type="match status" value="1"/>
</dbReference>
<keyword evidence="6" id="KW-1185">Reference proteome</keyword>
<dbReference type="Gene3D" id="1.10.10.60">
    <property type="entry name" value="Homeodomain-like"/>
    <property type="match status" value="1"/>
</dbReference>
<organism evidence="5 6">
    <name type="scientific">Chryseobacterium glaciei</name>
    <dbReference type="NCBI Taxonomy" id="1685010"/>
    <lineage>
        <taxon>Bacteria</taxon>
        <taxon>Pseudomonadati</taxon>
        <taxon>Bacteroidota</taxon>
        <taxon>Flavobacteriia</taxon>
        <taxon>Flavobacteriales</taxon>
        <taxon>Weeksellaceae</taxon>
        <taxon>Chryseobacterium group</taxon>
        <taxon>Chryseobacterium</taxon>
    </lineage>
</organism>
<dbReference type="InterPro" id="IPR020449">
    <property type="entry name" value="Tscrpt_reg_AraC-type_HTH"/>
</dbReference>
<evidence type="ECO:0000313" key="5">
    <source>
        <dbReference type="EMBL" id="ANF52243.1"/>
    </source>
</evidence>
<keyword evidence="1" id="KW-0805">Transcription regulation</keyword>
<accession>A0A172XYZ7</accession>
<dbReference type="KEGG" id="chh:A0O34_17715"/>
<evidence type="ECO:0000313" key="6">
    <source>
        <dbReference type="Proteomes" id="UP000077824"/>
    </source>
</evidence>
<dbReference type="SMART" id="SM00342">
    <property type="entry name" value="HTH_ARAC"/>
    <property type="match status" value="1"/>
</dbReference>
<dbReference type="PROSITE" id="PS01124">
    <property type="entry name" value="HTH_ARAC_FAMILY_2"/>
    <property type="match status" value="1"/>
</dbReference>
<dbReference type="PANTHER" id="PTHR43280:SF32">
    <property type="entry name" value="TRANSCRIPTIONAL REGULATORY PROTEIN"/>
    <property type="match status" value="1"/>
</dbReference>
<dbReference type="Proteomes" id="UP000077824">
    <property type="component" value="Chromosome"/>
</dbReference>
<sequence>MTKHFKSITEMALANNMAPPEHSLLGLIRINKEIVINNPAFTSDFYMIGLKKVKTGFMLYGRTRFDHETGSMIFLKPRQIVEMRNLEFEEDGYILFFHEDFLTGDPLYQDIQRYSFFEYETNEALHLAPKEEKIIWNVFYTIEQEYNNNEDEFSRDIILAAINSMLKYAKRFYKRQFINRKQASGKTVTEFNKILQQHINDGFLFENGLPSVGDLANRLNVSARYLTDLLKVETGKTAIELIHIAMINEAKDRLRKKDKTISEIAYELGFENLSYFSRLFKKETGLLPTVYKRQFLN</sequence>
<dbReference type="PRINTS" id="PR00032">
    <property type="entry name" value="HTHARAC"/>
</dbReference>
<name>A0A172XYZ7_9FLAO</name>
<proteinExistence type="predicted"/>
<dbReference type="OrthoDB" id="2600165at2"/>
<evidence type="ECO:0000259" key="4">
    <source>
        <dbReference type="PROSITE" id="PS01124"/>
    </source>
</evidence>
<feature type="domain" description="HTH araC/xylS-type" evidence="4">
    <location>
        <begin position="189"/>
        <end position="294"/>
    </location>
</feature>
<dbReference type="EMBL" id="CP015199">
    <property type="protein sequence ID" value="ANF52243.1"/>
    <property type="molecule type" value="Genomic_DNA"/>
</dbReference>
<dbReference type="STRING" id="1685010.A0O34_17715"/>
<dbReference type="SUPFAM" id="SSF46689">
    <property type="entry name" value="Homeodomain-like"/>
    <property type="match status" value="1"/>
</dbReference>
<evidence type="ECO:0000256" key="3">
    <source>
        <dbReference type="ARBA" id="ARBA00023163"/>
    </source>
</evidence>
<evidence type="ECO:0000256" key="2">
    <source>
        <dbReference type="ARBA" id="ARBA00023125"/>
    </source>
</evidence>
<dbReference type="GO" id="GO:0003700">
    <property type="term" value="F:DNA-binding transcription factor activity"/>
    <property type="evidence" value="ECO:0007669"/>
    <property type="project" value="InterPro"/>
</dbReference>